<keyword evidence="3" id="KW-1185">Reference proteome</keyword>
<reference evidence="2" key="1">
    <citation type="submission" date="2021-05" db="EMBL/GenBank/DDBJ databases">
        <title>Complete genome sequence of the cellulolytic planctomycete Telmatocola sphagniphila SP2T and characterization of the first cellulase from planctomycetes.</title>
        <authorList>
            <person name="Rakitin A.L."/>
            <person name="Beletsky A.V."/>
            <person name="Naumoff D.G."/>
            <person name="Kulichevskaya I.S."/>
            <person name="Mardanov A.V."/>
            <person name="Ravin N.V."/>
            <person name="Dedysh S.N."/>
        </authorList>
    </citation>
    <scope>NUCLEOTIDE SEQUENCE</scope>
    <source>
        <strain evidence="2">SP2T</strain>
    </source>
</reference>
<dbReference type="Proteomes" id="UP000676194">
    <property type="component" value="Chromosome"/>
</dbReference>
<feature type="transmembrane region" description="Helical" evidence="1">
    <location>
        <begin position="507"/>
        <end position="527"/>
    </location>
</feature>
<feature type="transmembrane region" description="Helical" evidence="1">
    <location>
        <begin position="383"/>
        <end position="404"/>
    </location>
</feature>
<organism evidence="2 3">
    <name type="scientific">Telmatocola sphagniphila</name>
    <dbReference type="NCBI Taxonomy" id="1123043"/>
    <lineage>
        <taxon>Bacteria</taxon>
        <taxon>Pseudomonadati</taxon>
        <taxon>Planctomycetota</taxon>
        <taxon>Planctomycetia</taxon>
        <taxon>Gemmatales</taxon>
        <taxon>Gemmataceae</taxon>
    </lineage>
</organism>
<feature type="transmembrane region" description="Helical" evidence="1">
    <location>
        <begin position="248"/>
        <end position="279"/>
    </location>
</feature>
<keyword evidence="1" id="KW-0472">Membrane</keyword>
<dbReference type="EMBL" id="CP074694">
    <property type="protein sequence ID" value="QVL32990.1"/>
    <property type="molecule type" value="Genomic_DNA"/>
</dbReference>
<feature type="transmembrane region" description="Helical" evidence="1">
    <location>
        <begin position="424"/>
        <end position="443"/>
    </location>
</feature>
<sequence>MSTPVPGSPKPTEHQSFWLWVMCLTGVDYFSTLAYQPSTAYKNAGLLGPFATIVLVLVTLLGALPVYGYVAGKSHSGQGSIGMLARLVPGWPGKILVLVLLGFAATDFVITKTLSAADASEHLIQNSFWPLNYKPSDFNLPQSTPGEASEEDKSKIFEQAKQSFDIRQRLVVTSILLMLLGAMFMKGFREVIGLAVFLVGGYLILSLIVVGSGLIHIAEHPDKITTWLQRVNEGNWYLEQPWTGSKSFFSILILSIILFPKLALGLSGFETGVAVMPLIKGNKDDNPEEPFGRIRNTKKLLITAAVVMSAFLLASSLVCTTLIEPIQILAMDENGVRLSDDDAKDKGIKPAADGRALAFLAHAENGEKLAPFFGDIFGTIYDMFTIVILWFAGASAMAGLLNLVPQYLPKYGMAPEWARAIRPLVLLFTFINLVVTLIFKADVDAQSDAYATGVLVLITSACVAAVIDIYRERNGAWYKRISWPFFLITIVFCYTTAALILEKPVGLHIAGCFIGAVLVTSFASRVYRSRELRFSGFYIPDGESKLYWDTIKHLELSVLVPHRPGRRSLASKELAIRQEHRIPRDITIIFVEVVLLDASEFLQEPTLEIRFEDGRYVMKISRAASIAHTLAALSLEMAKYGRPPEIHFGWTEERPLTGTLGFLLFGEGNIPWMVRELLRRAEPNEEKRPRVIIAGA</sequence>
<dbReference type="RefSeq" id="WP_213497880.1">
    <property type="nucleotide sequence ID" value="NZ_CP074694.1"/>
</dbReference>
<dbReference type="KEGG" id="tsph:KIH39_03480"/>
<feature type="transmembrane region" description="Helical" evidence="1">
    <location>
        <begin position="191"/>
        <end position="218"/>
    </location>
</feature>
<evidence type="ECO:0000313" key="3">
    <source>
        <dbReference type="Proteomes" id="UP000676194"/>
    </source>
</evidence>
<feature type="transmembrane region" description="Helical" evidence="1">
    <location>
        <begin position="300"/>
        <end position="323"/>
    </location>
</feature>
<dbReference type="AlphaFoldDB" id="A0A8E6B9S3"/>
<accession>A0A8E6B9S3</accession>
<gene>
    <name evidence="2" type="ORF">KIH39_03480</name>
</gene>
<protein>
    <submittedName>
        <fullName evidence="2">Amino acid transporter</fullName>
    </submittedName>
</protein>
<name>A0A8E6B9S3_9BACT</name>
<feature type="transmembrane region" description="Helical" evidence="1">
    <location>
        <begin position="482"/>
        <end position="501"/>
    </location>
</feature>
<keyword evidence="1" id="KW-0812">Transmembrane</keyword>
<proteinExistence type="predicted"/>
<keyword evidence="1" id="KW-1133">Transmembrane helix</keyword>
<feature type="transmembrane region" description="Helical" evidence="1">
    <location>
        <begin position="449"/>
        <end position="470"/>
    </location>
</feature>
<evidence type="ECO:0000313" key="2">
    <source>
        <dbReference type="EMBL" id="QVL32990.1"/>
    </source>
</evidence>
<feature type="transmembrane region" description="Helical" evidence="1">
    <location>
        <begin position="91"/>
        <end position="110"/>
    </location>
</feature>
<evidence type="ECO:0000256" key="1">
    <source>
        <dbReference type="SAM" id="Phobius"/>
    </source>
</evidence>
<feature type="transmembrane region" description="Helical" evidence="1">
    <location>
        <begin position="47"/>
        <end position="70"/>
    </location>
</feature>
<feature type="transmembrane region" description="Helical" evidence="1">
    <location>
        <begin position="17"/>
        <end position="35"/>
    </location>
</feature>